<dbReference type="AlphaFoldDB" id="A0A078ATY2"/>
<feature type="compositionally biased region" description="Low complexity" evidence="2">
    <location>
        <begin position="1232"/>
        <end position="1246"/>
    </location>
</feature>
<keyword evidence="4" id="KW-1185">Reference proteome</keyword>
<evidence type="ECO:0000256" key="1">
    <source>
        <dbReference type="SAM" id="Coils"/>
    </source>
</evidence>
<accession>A0A078ATY2</accession>
<feature type="region of interest" description="Disordered" evidence="2">
    <location>
        <begin position="1232"/>
        <end position="1264"/>
    </location>
</feature>
<evidence type="ECO:0000313" key="4">
    <source>
        <dbReference type="Proteomes" id="UP000039865"/>
    </source>
</evidence>
<feature type="coiled-coil region" evidence="1">
    <location>
        <begin position="421"/>
        <end position="448"/>
    </location>
</feature>
<proteinExistence type="predicted"/>
<feature type="coiled-coil region" evidence="1">
    <location>
        <begin position="1131"/>
        <end position="1165"/>
    </location>
</feature>
<dbReference type="EMBL" id="CCKQ01013076">
    <property type="protein sequence ID" value="CDW84702.1"/>
    <property type="molecule type" value="Genomic_DNA"/>
</dbReference>
<keyword evidence="1" id="KW-0175">Coiled coil</keyword>
<feature type="coiled-coil region" evidence="1">
    <location>
        <begin position="616"/>
        <end position="759"/>
    </location>
</feature>
<sequence length="1264" mass="146977">MFSQNLSFGMMLQSSMNLQLKYDKRLPPDFPHTSHKLRLEYLLTCNDFNQKLFRSSCHGSESGLDEQVTFNENDKTNFLASQEAYEEIHKLKAQVAEKDVLISSMEKQIQKIHQLESIQYKYDLQTKRVSELQANLRSREDEVDKLMSQVKKLQLLQQQREHSREQEESSLSINQLHQHKTTHNLYMSPNQPSTPQNKIVLTQMAQRAISTARGSVQHASKCIDMPLKRTSISTIMLNSHRGSCDTQDQYLSNEQIIGVSSYNNNNINVVNTSQISLSQHHQNLGNSFNGLSPEHMMMRCKTQAEMIEQLIKDKEKLQTGNPSKLDHNKQNDQELQSIEKSLRNLYQVFCPQQRYECSSAKIIERIREEMDQMRSKLNKANIYQSRFSSILDKDIMKSVLEHDQSIQLLITGSPRDRREDQKQQASKLVNLEKQISQLQVDLNNEKLKSQQFKTAFHQIESIFRQESQEEMEPECSDQLILKEIKDLNQKYIVQYVEVSKQNDLLKQQIEILNQQYQQIQEQLKQQALQPIQQLQSTQHSFPNNAKINQFKRNTAIKKVQGFFQNQMSTGHNLNQQQLASGGPSTVSLAYSDSTCSSHDILYKSQKQSMAQLHKIDETSEFNLKKLNEQVNILEKEKQLLNLELKSIKDKHEKEISELNVFKDLYDEEKQLLQKTLLEQDELRKKLQDLQEQFNKIKKNEEKVIDDYNQLVQKYESQKGQLNALQQSCQELKNLIEEERQTYNDDRERYEEDLKREKQLTEAKQKILKTKLIPLYEGSVEQTKQLTIEDLIDHLAMRIAQSNAQNNQVHGRRVTSLQARPSQETIEASHYPGTTNSDYDSNGPQDQKIVTSHQLHRRYSCLKPQKVNCSKEEPMLINQNSSNSREQYFQLMATNNNSKDSLLKTSLFGVQDPLQMTKIIELNQVTNPMTQNSQIQGNQSDQPEDFIKSNISPIKKNKTINDIEGTSMDQHMDQKENRIISVDHLRMARDQRRVLQSQNLNSFSSQHNQQSMTNSQQNHQLISQQNISMKSQQALQGSFLRNNSNHQSIIFPIKQLPTSNQVKEMQPSYLYNNAINKRKPLHLQSQQQYDMPLQIKPINSPQVSLTSHLQPVQQKEFVLSPSTTSLHSTLVNKSQLNKNENLNSIIESFRREKNVFNQKFLELKQKLETFNNSPQRQSRDQSSLPKTNTITANTLASAQQIERQMTMRATSNRDYVPKHSEYGLRLYETCSSLPSQQTSHQQLQSAQEMYQTTPVRHKQIKSGYE</sequence>
<organism evidence="3 4">
    <name type="scientific">Stylonychia lemnae</name>
    <name type="common">Ciliate</name>
    <dbReference type="NCBI Taxonomy" id="5949"/>
    <lineage>
        <taxon>Eukaryota</taxon>
        <taxon>Sar</taxon>
        <taxon>Alveolata</taxon>
        <taxon>Ciliophora</taxon>
        <taxon>Intramacronucleata</taxon>
        <taxon>Spirotrichea</taxon>
        <taxon>Stichotrichia</taxon>
        <taxon>Sporadotrichida</taxon>
        <taxon>Oxytrichidae</taxon>
        <taxon>Stylonychinae</taxon>
        <taxon>Stylonychia</taxon>
    </lineage>
</organism>
<feature type="coiled-coil region" evidence="1">
    <location>
        <begin position="122"/>
        <end position="156"/>
    </location>
</feature>
<gene>
    <name evidence="3" type="primary">Contig10828.g11576</name>
    <name evidence="3" type="ORF">STYLEM_13768</name>
</gene>
<dbReference type="InParanoid" id="A0A078ATY2"/>
<dbReference type="Proteomes" id="UP000039865">
    <property type="component" value="Unassembled WGS sequence"/>
</dbReference>
<protein>
    <submittedName>
        <fullName evidence="3">Uncharacterized protein</fullName>
    </submittedName>
</protein>
<feature type="region of interest" description="Disordered" evidence="2">
    <location>
        <begin position="805"/>
        <end position="845"/>
    </location>
</feature>
<evidence type="ECO:0000256" key="2">
    <source>
        <dbReference type="SAM" id="MobiDB-lite"/>
    </source>
</evidence>
<evidence type="ECO:0000313" key="3">
    <source>
        <dbReference type="EMBL" id="CDW84702.1"/>
    </source>
</evidence>
<feature type="coiled-coil region" evidence="1">
    <location>
        <begin position="495"/>
        <end position="529"/>
    </location>
</feature>
<name>A0A078ATY2_STYLE</name>
<reference evidence="3 4" key="1">
    <citation type="submission" date="2014-06" db="EMBL/GenBank/DDBJ databases">
        <authorList>
            <person name="Swart Estienne"/>
        </authorList>
    </citation>
    <scope>NUCLEOTIDE SEQUENCE [LARGE SCALE GENOMIC DNA]</scope>
    <source>
        <strain evidence="3 4">130c</strain>
    </source>
</reference>
<feature type="compositionally biased region" description="Basic residues" evidence="2">
    <location>
        <begin position="1254"/>
        <end position="1264"/>
    </location>
</feature>